<dbReference type="AlphaFoldDB" id="A0A1G8K8V2"/>
<reference evidence="2" key="1">
    <citation type="submission" date="2016-10" db="EMBL/GenBank/DDBJ databases">
        <authorList>
            <person name="Varghese N."/>
            <person name="Submissions S."/>
        </authorList>
    </citation>
    <scope>NUCLEOTIDE SEQUENCE [LARGE SCALE GENOMIC DNA]</scope>
    <source>
        <strain evidence="2">ATCC 700689</strain>
    </source>
</reference>
<dbReference type="Proteomes" id="UP000182894">
    <property type="component" value="Unassembled WGS sequence"/>
</dbReference>
<keyword evidence="2" id="KW-1185">Reference proteome</keyword>
<evidence type="ECO:0000313" key="2">
    <source>
        <dbReference type="Proteomes" id="UP000182894"/>
    </source>
</evidence>
<dbReference type="InterPro" id="IPR008767">
    <property type="entry name" value="Phage_SPP1_head-tail_adaptor"/>
</dbReference>
<evidence type="ECO:0000313" key="1">
    <source>
        <dbReference type="EMBL" id="SDI39906.1"/>
    </source>
</evidence>
<dbReference type="NCBIfam" id="TIGR01563">
    <property type="entry name" value="gp16_SPP1"/>
    <property type="match status" value="1"/>
</dbReference>
<organism evidence="1 2">
    <name type="scientific">Pseudomonas abietaniphila</name>
    <dbReference type="NCBI Taxonomy" id="89065"/>
    <lineage>
        <taxon>Bacteria</taxon>
        <taxon>Pseudomonadati</taxon>
        <taxon>Pseudomonadota</taxon>
        <taxon>Gammaproteobacteria</taxon>
        <taxon>Pseudomonadales</taxon>
        <taxon>Pseudomonadaceae</taxon>
        <taxon>Pseudomonas</taxon>
    </lineage>
</organism>
<protein>
    <submittedName>
        <fullName evidence="1">Phage head-tail adaptor, putative, SPP1 family</fullName>
    </submittedName>
</protein>
<sequence>MKAGDLRHRVTFEQKVTTYDPVSNEPLVRWVEFATVWAAIKDLSVREFIAAQSTQSEVTCRIVTRYRDGFDASMRARHDGRIYNLHGALRDPVSGKEYLTFPASEGVNDG</sequence>
<dbReference type="InterPro" id="IPR038666">
    <property type="entry name" value="SSP1_head-tail_sf"/>
</dbReference>
<dbReference type="Pfam" id="PF05521">
    <property type="entry name" value="Phage_HCP"/>
    <property type="match status" value="1"/>
</dbReference>
<dbReference type="EMBL" id="FNCO01000013">
    <property type="protein sequence ID" value="SDI39906.1"/>
    <property type="molecule type" value="Genomic_DNA"/>
</dbReference>
<dbReference type="RefSeq" id="WP_074755833.1">
    <property type="nucleotide sequence ID" value="NZ_FNCO01000013.1"/>
</dbReference>
<dbReference type="OrthoDB" id="8640229at2"/>
<accession>A0A1G8K8V2</accession>
<gene>
    <name evidence="1" type="ORF">SAMN05216605_11315</name>
</gene>
<dbReference type="STRING" id="89065.SAMN05216605_11315"/>
<name>A0A1G8K8V2_9PSED</name>
<dbReference type="Gene3D" id="2.40.10.270">
    <property type="entry name" value="Bacteriophage SPP1 head-tail adaptor protein"/>
    <property type="match status" value="1"/>
</dbReference>
<proteinExistence type="predicted"/>